<reference evidence="1" key="1">
    <citation type="submission" date="2018-02" db="EMBL/GenBank/DDBJ databases">
        <title>Rhizophora mucronata_Transcriptome.</title>
        <authorList>
            <person name="Meera S.P."/>
            <person name="Sreeshan A."/>
            <person name="Augustine A."/>
        </authorList>
    </citation>
    <scope>NUCLEOTIDE SEQUENCE</scope>
    <source>
        <tissue evidence="1">Leaf</tissue>
    </source>
</reference>
<organism evidence="1">
    <name type="scientific">Rhizophora mucronata</name>
    <name type="common">Asiatic mangrove</name>
    <dbReference type="NCBI Taxonomy" id="61149"/>
    <lineage>
        <taxon>Eukaryota</taxon>
        <taxon>Viridiplantae</taxon>
        <taxon>Streptophyta</taxon>
        <taxon>Embryophyta</taxon>
        <taxon>Tracheophyta</taxon>
        <taxon>Spermatophyta</taxon>
        <taxon>Magnoliopsida</taxon>
        <taxon>eudicotyledons</taxon>
        <taxon>Gunneridae</taxon>
        <taxon>Pentapetalae</taxon>
        <taxon>rosids</taxon>
        <taxon>fabids</taxon>
        <taxon>Malpighiales</taxon>
        <taxon>Rhizophoraceae</taxon>
        <taxon>Rhizophora</taxon>
    </lineage>
</organism>
<dbReference type="AlphaFoldDB" id="A0A2P2IHP3"/>
<sequence length="35" mass="4354">MVYKELLIISKIELCSNKDYWNTRCIMLQLWNPFF</sequence>
<proteinExistence type="predicted"/>
<accession>A0A2P2IHP3</accession>
<name>A0A2P2IHP3_RHIMU</name>
<dbReference type="EMBL" id="GGEC01000271">
    <property type="protein sequence ID" value="MBW80754.1"/>
    <property type="molecule type" value="Transcribed_RNA"/>
</dbReference>
<protein>
    <submittedName>
        <fullName evidence="1">RAC-like GTP binding protein RHO1</fullName>
    </submittedName>
</protein>
<evidence type="ECO:0000313" key="1">
    <source>
        <dbReference type="EMBL" id="MBW80754.1"/>
    </source>
</evidence>